<evidence type="ECO:0000256" key="3">
    <source>
        <dbReference type="ARBA" id="ARBA00004496"/>
    </source>
</evidence>
<evidence type="ECO:0000313" key="11">
    <source>
        <dbReference type="EMBL" id="KAK8109891.1"/>
    </source>
</evidence>
<dbReference type="PANTHER" id="PTHR18829:SF0">
    <property type="entry name" value="PROTEIN YAE1 HOMOLOG"/>
    <property type="match status" value="1"/>
</dbReference>
<keyword evidence="12" id="KW-1185">Reference proteome</keyword>
<dbReference type="InterPro" id="IPR019191">
    <property type="entry name" value="Essential_protein_Yae1_N"/>
</dbReference>
<keyword evidence="9" id="KW-0539">Nucleus</keyword>
<protein>
    <recommendedName>
        <fullName evidence="7">Protein YAE1</fullName>
    </recommendedName>
    <alternativeName>
        <fullName evidence="6">Protein yae1</fullName>
    </alternativeName>
</protein>
<evidence type="ECO:0000256" key="9">
    <source>
        <dbReference type="ARBA" id="ARBA00023242"/>
    </source>
</evidence>
<dbReference type="InterPro" id="IPR038881">
    <property type="entry name" value="Yae1-like"/>
</dbReference>
<accession>A0AAW0QUU0</accession>
<evidence type="ECO:0000256" key="4">
    <source>
        <dbReference type="ARBA" id="ARBA00007096"/>
    </source>
</evidence>
<comment type="similarity">
    <text evidence="4">Belongs to the YAE1 family.</text>
</comment>
<evidence type="ECO:0000256" key="8">
    <source>
        <dbReference type="ARBA" id="ARBA00022490"/>
    </source>
</evidence>
<keyword evidence="8" id="KW-0963">Cytoplasm</keyword>
<dbReference type="Proteomes" id="UP001392437">
    <property type="component" value="Unassembled WGS sequence"/>
</dbReference>
<organism evidence="11 12">
    <name type="scientific">Apiospora kogelbergensis</name>
    <dbReference type="NCBI Taxonomy" id="1337665"/>
    <lineage>
        <taxon>Eukaryota</taxon>
        <taxon>Fungi</taxon>
        <taxon>Dikarya</taxon>
        <taxon>Ascomycota</taxon>
        <taxon>Pezizomycotina</taxon>
        <taxon>Sordariomycetes</taxon>
        <taxon>Xylariomycetidae</taxon>
        <taxon>Amphisphaeriales</taxon>
        <taxon>Apiosporaceae</taxon>
        <taxon>Apiospora</taxon>
    </lineage>
</organism>
<comment type="subunit">
    <text evidence="5">May form a complex with LTO1.</text>
</comment>
<dbReference type="AlphaFoldDB" id="A0AAW0QUU0"/>
<sequence length="239" mass="25977">MHVLRRDSHGEDLFVAVGSTPEMAYMEDPLDDVFGSDTEEPHHDEVVGGAVARDTHPSDMRRLQTEHTTAGYRDGITVAKASSIQVGFDEGFSLGGTIGLKAGQLLGYLEGIAGALRASNNSGADSQHAPAAALLTKAQAELAAETIFGEQYWNPDGTWKYELASTITKEGHPGDSILFEDVANAHPAIKKWTQTVEDLLDQHHINKVILDVAEETPSHNGPVKKEIKVEQQSREVLDW</sequence>
<dbReference type="GO" id="GO:0005737">
    <property type="term" value="C:cytoplasm"/>
    <property type="evidence" value="ECO:0007669"/>
    <property type="project" value="UniProtKB-SubCell"/>
</dbReference>
<dbReference type="PANTHER" id="PTHR18829">
    <property type="entry name" value="PROTEIN YAE1 HOMOLOG"/>
    <property type="match status" value="1"/>
</dbReference>
<evidence type="ECO:0000256" key="5">
    <source>
        <dbReference type="ARBA" id="ARBA00011427"/>
    </source>
</evidence>
<evidence type="ECO:0000256" key="6">
    <source>
        <dbReference type="ARBA" id="ARBA00017286"/>
    </source>
</evidence>
<evidence type="ECO:0000256" key="2">
    <source>
        <dbReference type="ARBA" id="ARBA00004123"/>
    </source>
</evidence>
<evidence type="ECO:0000259" key="10">
    <source>
        <dbReference type="Pfam" id="PF09811"/>
    </source>
</evidence>
<feature type="domain" description="Essential protein Yae1 N-terminal" evidence="10">
    <location>
        <begin position="71"/>
        <end position="108"/>
    </location>
</feature>
<evidence type="ECO:0000256" key="7">
    <source>
        <dbReference type="ARBA" id="ARBA00018400"/>
    </source>
</evidence>
<comment type="caution">
    <text evidence="11">The sequence shown here is derived from an EMBL/GenBank/DDBJ whole genome shotgun (WGS) entry which is preliminary data.</text>
</comment>
<dbReference type="EMBL" id="JAQQWP010000007">
    <property type="protein sequence ID" value="KAK8109891.1"/>
    <property type="molecule type" value="Genomic_DNA"/>
</dbReference>
<gene>
    <name evidence="11" type="ORF">PG999_008028</name>
</gene>
<proteinExistence type="inferred from homology"/>
<dbReference type="GO" id="GO:0005634">
    <property type="term" value="C:nucleus"/>
    <property type="evidence" value="ECO:0007669"/>
    <property type="project" value="UniProtKB-SubCell"/>
</dbReference>
<comment type="function">
    <text evidence="1">The complex LTO1:YAE1 may function as a target specific adapter that probably recruits apo-RPLI1 to the cytosolic iron-sulfur protein assembly (CIA) complex machinery. May be required for biogenesis of the large ribosomal subunit and initiation of translation.</text>
</comment>
<evidence type="ECO:0000256" key="1">
    <source>
        <dbReference type="ARBA" id="ARBA00003836"/>
    </source>
</evidence>
<evidence type="ECO:0000313" key="12">
    <source>
        <dbReference type="Proteomes" id="UP001392437"/>
    </source>
</evidence>
<comment type="subcellular location">
    <subcellularLocation>
        <location evidence="3">Cytoplasm</location>
    </subcellularLocation>
    <subcellularLocation>
        <location evidence="2">Nucleus</location>
    </subcellularLocation>
</comment>
<reference evidence="11 12" key="1">
    <citation type="submission" date="2023-01" db="EMBL/GenBank/DDBJ databases">
        <title>Analysis of 21 Apiospora genomes using comparative genomics revels a genus with tremendous synthesis potential of carbohydrate active enzymes and secondary metabolites.</title>
        <authorList>
            <person name="Sorensen T."/>
        </authorList>
    </citation>
    <scope>NUCLEOTIDE SEQUENCE [LARGE SCALE GENOMIC DNA]</scope>
    <source>
        <strain evidence="11 12">CBS 117206</strain>
    </source>
</reference>
<dbReference type="Pfam" id="PF09811">
    <property type="entry name" value="Yae1_N"/>
    <property type="match status" value="1"/>
</dbReference>
<name>A0AAW0QUU0_9PEZI</name>